<dbReference type="PROSITE" id="PS51257">
    <property type="entry name" value="PROKAR_LIPOPROTEIN"/>
    <property type="match status" value="1"/>
</dbReference>
<keyword evidence="3" id="KW-0456">Lyase</keyword>
<proteinExistence type="predicted"/>
<evidence type="ECO:0000313" key="4">
    <source>
        <dbReference type="Proteomes" id="UP001163046"/>
    </source>
</evidence>
<accession>A0A9W9YMR5</accession>
<sequence>MAARLMVNYPGVLSCDEDTYRSGKSKLKKEDFVILPFVKLKGIAEPGTVREYNKHHDREIEEEEYDYPILGRGNEIDEMRVLLHAIKCDDTRMSGNRRVVVIEGEGGIGKTRVLEALMDTAEDENFK</sequence>
<dbReference type="Proteomes" id="UP001163046">
    <property type="component" value="Unassembled WGS sequence"/>
</dbReference>
<dbReference type="InterPro" id="IPR027417">
    <property type="entry name" value="P-loop_NTPase"/>
</dbReference>
<dbReference type="OrthoDB" id="9397412at2759"/>
<evidence type="ECO:0000256" key="2">
    <source>
        <dbReference type="ARBA" id="ARBA00022840"/>
    </source>
</evidence>
<name>A0A9W9YMR5_9CNID</name>
<dbReference type="PANTHER" id="PTHR16305:SF28">
    <property type="entry name" value="GUANYLATE CYCLASE DOMAIN-CONTAINING PROTEIN"/>
    <property type="match status" value="1"/>
</dbReference>
<keyword evidence="2" id="KW-0067">ATP-binding</keyword>
<dbReference type="PANTHER" id="PTHR16305">
    <property type="entry name" value="TESTICULAR SOLUBLE ADENYLYL CYCLASE"/>
    <property type="match status" value="1"/>
</dbReference>
<dbReference type="SUPFAM" id="SSF52540">
    <property type="entry name" value="P-loop containing nucleoside triphosphate hydrolases"/>
    <property type="match status" value="1"/>
</dbReference>
<dbReference type="EC" id="4.6.1.1" evidence="3"/>
<reference evidence="3" key="1">
    <citation type="submission" date="2023-01" db="EMBL/GenBank/DDBJ databases">
        <title>Genome assembly of the deep-sea coral Lophelia pertusa.</title>
        <authorList>
            <person name="Herrera S."/>
            <person name="Cordes E."/>
        </authorList>
    </citation>
    <scope>NUCLEOTIDE SEQUENCE</scope>
    <source>
        <strain evidence="3">USNM1676648</strain>
        <tissue evidence="3">Polyp</tissue>
    </source>
</reference>
<dbReference type="EMBL" id="MU827314">
    <property type="protein sequence ID" value="KAJ7358883.1"/>
    <property type="molecule type" value="Genomic_DNA"/>
</dbReference>
<evidence type="ECO:0000256" key="1">
    <source>
        <dbReference type="ARBA" id="ARBA00022741"/>
    </source>
</evidence>
<comment type="caution">
    <text evidence="3">The sequence shown here is derived from an EMBL/GenBank/DDBJ whole genome shotgun (WGS) entry which is preliminary data.</text>
</comment>
<organism evidence="3 4">
    <name type="scientific">Desmophyllum pertusum</name>
    <dbReference type="NCBI Taxonomy" id="174260"/>
    <lineage>
        <taxon>Eukaryota</taxon>
        <taxon>Metazoa</taxon>
        <taxon>Cnidaria</taxon>
        <taxon>Anthozoa</taxon>
        <taxon>Hexacorallia</taxon>
        <taxon>Scleractinia</taxon>
        <taxon>Caryophylliina</taxon>
        <taxon>Caryophylliidae</taxon>
        <taxon>Desmophyllum</taxon>
    </lineage>
</organism>
<keyword evidence="4" id="KW-1185">Reference proteome</keyword>
<gene>
    <name evidence="3" type="primary">ADCY10_3</name>
    <name evidence="3" type="ORF">OS493_020721</name>
</gene>
<protein>
    <submittedName>
        <fullName evidence="3">Adenylate cyclase type 10</fullName>
        <ecNumber evidence="3">4.6.1.1</ecNumber>
    </submittedName>
</protein>
<dbReference type="Gene3D" id="3.40.50.300">
    <property type="entry name" value="P-loop containing nucleotide triphosphate hydrolases"/>
    <property type="match status" value="1"/>
</dbReference>
<dbReference type="GO" id="GO:0005524">
    <property type="term" value="F:ATP binding"/>
    <property type="evidence" value="ECO:0007669"/>
    <property type="project" value="UniProtKB-KW"/>
</dbReference>
<evidence type="ECO:0000313" key="3">
    <source>
        <dbReference type="EMBL" id="KAJ7358883.1"/>
    </source>
</evidence>
<dbReference type="AlphaFoldDB" id="A0A9W9YMR5"/>
<dbReference type="GO" id="GO:0004016">
    <property type="term" value="F:adenylate cyclase activity"/>
    <property type="evidence" value="ECO:0007669"/>
    <property type="project" value="UniProtKB-EC"/>
</dbReference>
<dbReference type="GO" id="GO:0005737">
    <property type="term" value="C:cytoplasm"/>
    <property type="evidence" value="ECO:0007669"/>
    <property type="project" value="TreeGrafter"/>
</dbReference>
<keyword evidence="1" id="KW-0547">Nucleotide-binding</keyword>